<evidence type="ECO:0000313" key="3">
    <source>
        <dbReference type="Proteomes" id="UP000694257"/>
    </source>
</evidence>
<dbReference type="Proteomes" id="UP000694257">
    <property type="component" value="Chromosome"/>
</dbReference>
<gene>
    <name evidence="2" type="ORF">KV110_19015</name>
</gene>
<dbReference type="RefSeq" id="WP_218477678.1">
    <property type="nucleotide sequence ID" value="NZ_BAABJN010000007.1"/>
</dbReference>
<evidence type="ECO:0000313" key="2">
    <source>
        <dbReference type="EMBL" id="QXN94950.1"/>
    </source>
</evidence>
<feature type="transmembrane region" description="Helical" evidence="1">
    <location>
        <begin position="59"/>
        <end position="78"/>
    </location>
</feature>
<name>A0ABX8S2Y8_NOCIO</name>
<protein>
    <submittedName>
        <fullName evidence="2">Uncharacterized protein</fullName>
    </submittedName>
</protein>
<reference evidence="2 3" key="1">
    <citation type="submission" date="2021-07" db="EMBL/GenBank/DDBJ databases">
        <title>Whole Genome Sequence of Nocardia Iowensis.</title>
        <authorList>
            <person name="Lamm A."/>
            <person name="Collins-Fairclough A.M."/>
            <person name="Bunk B."/>
            <person name="Sproer C."/>
        </authorList>
    </citation>
    <scope>NUCLEOTIDE SEQUENCE [LARGE SCALE GENOMIC DNA]</scope>
    <source>
        <strain evidence="2 3">NRRL 5646</strain>
    </source>
</reference>
<keyword evidence="1" id="KW-0472">Membrane</keyword>
<keyword evidence="3" id="KW-1185">Reference proteome</keyword>
<evidence type="ECO:0000256" key="1">
    <source>
        <dbReference type="SAM" id="Phobius"/>
    </source>
</evidence>
<keyword evidence="1" id="KW-1133">Transmembrane helix</keyword>
<feature type="transmembrane region" description="Helical" evidence="1">
    <location>
        <begin position="6"/>
        <end position="23"/>
    </location>
</feature>
<feature type="transmembrane region" description="Helical" evidence="1">
    <location>
        <begin position="35"/>
        <end position="53"/>
    </location>
</feature>
<keyword evidence="1" id="KW-0812">Transmembrane</keyword>
<accession>A0ABX8S2Y8</accession>
<proteinExistence type="predicted"/>
<feature type="transmembrane region" description="Helical" evidence="1">
    <location>
        <begin position="98"/>
        <end position="116"/>
    </location>
</feature>
<dbReference type="EMBL" id="CP078145">
    <property type="protein sequence ID" value="QXN94950.1"/>
    <property type="molecule type" value="Genomic_DNA"/>
</dbReference>
<sequence>MAIFWGLITVGTYLPALTSRRFYDALLRAKEIEEFVILSGLISLVTGAASLAVEHRWEWGLVGVLTTMGWVNTIKGVVRFLELGFARNAVRKTNDHALLVYIYMSLASAFGCYLLYRGFWT</sequence>
<organism evidence="2 3">
    <name type="scientific">Nocardia iowensis</name>
    <dbReference type="NCBI Taxonomy" id="204891"/>
    <lineage>
        <taxon>Bacteria</taxon>
        <taxon>Bacillati</taxon>
        <taxon>Actinomycetota</taxon>
        <taxon>Actinomycetes</taxon>
        <taxon>Mycobacteriales</taxon>
        <taxon>Nocardiaceae</taxon>
        <taxon>Nocardia</taxon>
    </lineage>
</organism>